<dbReference type="EMBL" id="JBHRYJ010000001">
    <property type="protein sequence ID" value="MFC3674101.1"/>
    <property type="molecule type" value="Genomic_DNA"/>
</dbReference>
<feature type="signal peptide" evidence="2">
    <location>
        <begin position="1"/>
        <end position="28"/>
    </location>
</feature>
<reference evidence="4" key="1">
    <citation type="journal article" date="2019" name="Int. J. Syst. Evol. Microbiol.">
        <title>The Global Catalogue of Microorganisms (GCM) 10K type strain sequencing project: providing services to taxonomists for standard genome sequencing and annotation.</title>
        <authorList>
            <consortium name="The Broad Institute Genomics Platform"/>
            <consortium name="The Broad Institute Genome Sequencing Center for Infectious Disease"/>
            <person name="Wu L."/>
            <person name="Ma J."/>
        </authorList>
    </citation>
    <scope>NUCLEOTIDE SEQUENCE [LARGE SCALE GENOMIC DNA]</scope>
    <source>
        <strain evidence="4">KCTC 42182</strain>
    </source>
</reference>
<proteinExistence type="predicted"/>
<sequence length="98" mass="10692">MLRKMLFQGLFAAAVIAGSAGLYAIATAAEPARIAAAGQPTAETGAGTGYLQPGQGRPAESMRDRRESRERHEMREREKHQRSGAYVERNGMQDQDDD</sequence>
<evidence type="ECO:0000256" key="2">
    <source>
        <dbReference type="SAM" id="SignalP"/>
    </source>
</evidence>
<organism evidence="3 4">
    <name type="scientific">Ferrovibrio xuzhouensis</name>
    <dbReference type="NCBI Taxonomy" id="1576914"/>
    <lineage>
        <taxon>Bacteria</taxon>
        <taxon>Pseudomonadati</taxon>
        <taxon>Pseudomonadota</taxon>
        <taxon>Alphaproteobacteria</taxon>
        <taxon>Rhodospirillales</taxon>
        <taxon>Rhodospirillaceae</taxon>
        <taxon>Ferrovibrio</taxon>
    </lineage>
</organism>
<protein>
    <submittedName>
        <fullName evidence="3">Uncharacterized protein</fullName>
    </submittedName>
</protein>
<feature type="region of interest" description="Disordered" evidence="1">
    <location>
        <begin position="35"/>
        <end position="98"/>
    </location>
</feature>
<name>A0ABV7VBS6_9PROT</name>
<comment type="caution">
    <text evidence="3">The sequence shown here is derived from an EMBL/GenBank/DDBJ whole genome shotgun (WGS) entry which is preliminary data.</text>
</comment>
<accession>A0ABV7VBS6</accession>
<evidence type="ECO:0000256" key="1">
    <source>
        <dbReference type="SAM" id="MobiDB-lite"/>
    </source>
</evidence>
<dbReference type="RefSeq" id="WP_379720433.1">
    <property type="nucleotide sequence ID" value="NZ_JBHRYJ010000001.1"/>
</dbReference>
<evidence type="ECO:0000313" key="3">
    <source>
        <dbReference type="EMBL" id="MFC3674101.1"/>
    </source>
</evidence>
<keyword evidence="4" id="KW-1185">Reference proteome</keyword>
<evidence type="ECO:0000313" key="4">
    <source>
        <dbReference type="Proteomes" id="UP001595711"/>
    </source>
</evidence>
<keyword evidence="2" id="KW-0732">Signal</keyword>
<gene>
    <name evidence="3" type="ORF">ACFOOQ_01015</name>
</gene>
<feature type="chain" id="PRO_5045926971" evidence="2">
    <location>
        <begin position="29"/>
        <end position="98"/>
    </location>
</feature>
<dbReference type="Proteomes" id="UP001595711">
    <property type="component" value="Unassembled WGS sequence"/>
</dbReference>
<feature type="compositionally biased region" description="Basic and acidic residues" evidence="1">
    <location>
        <begin position="60"/>
        <end position="81"/>
    </location>
</feature>